<comment type="similarity">
    <text evidence="1 5 6">Belongs to the peptidase S8 family.</text>
</comment>
<dbReference type="PROSITE" id="PS51257">
    <property type="entry name" value="PROKAR_LIPOPROTEIN"/>
    <property type="match status" value="1"/>
</dbReference>
<feature type="domain" description="Peptidase S8/S53" evidence="8">
    <location>
        <begin position="166"/>
        <end position="405"/>
    </location>
</feature>
<accession>H8H134</accession>
<feature type="active site" description="Charge relay system" evidence="5">
    <location>
        <position position="218"/>
    </location>
</feature>
<dbReference type="InterPro" id="IPR023827">
    <property type="entry name" value="Peptidase_S8_Asp-AS"/>
</dbReference>
<evidence type="ECO:0000256" key="5">
    <source>
        <dbReference type="PROSITE-ProRule" id="PRU01240"/>
    </source>
</evidence>
<keyword evidence="3 5" id="KW-0378">Hydrolase</keyword>
<dbReference type="PANTHER" id="PTHR43399">
    <property type="entry name" value="SUBTILISIN-RELATED"/>
    <property type="match status" value="1"/>
</dbReference>
<keyword evidence="9" id="KW-0614">Plasmid</keyword>
<evidence type="ECO:0000313" key="9">
    <source>
        <dbReference type="EMBL" id="AFD27053.1"/>
    </source>
</evidence>
<dbReference type="AlphaFoldDB" id="H8H134"/>
<dbReference type="InterPro" id="IPR023828">
    <property type="entry name" value="Peptidase_S8_Ser-AS"/>
</dbReference>
<evidence type="ECO:0000256" key="2">
    <source>
        <dbReference type="ARBA" id="ARBA00022670"/>
    </source>
</evidence>
<dbReference type="InterPro" id="IPR051048">
    <property type="entry name" value="Peptidase_S8/S53_subtilisin"/>
</dbReference>
<dbReference type="InterPro" id="IPR015500">
    <property type="entry name" value="Peptidase_S8_subtilisin-rel"/>
</dbReference>
<dbReference type="RefSeq" id="WP_014695571.1">
    <property type="nucleotide sequence ID" value="NC_017805.1"/>
</dbReference>
<feature type="chain" id="PRO_5003613155" evidence="7">
    <location>
        <begin position="24"/>
        <end position="434"/>
    </location>
</feature>
<reference evidence="9 10" key="1">
    <citation type="journal article" date="2012" name="PLoS ONE">
        <title>Genome sequence and transcriptome analysis of the radioresistant bacterium Deinococcus gobiensis: insights into the extreme environmental adaptations.</title>
        <authorList>
            <person name="Yuan M."/>
            <person name="Chen M."/>
            <person name="Zhang W."/>
            <person name="Lu W."/>
            <person name="Wang J."/>
            <person name="Yang M."/>
            <person name="Zhao P."/>
            <person name="Tang R."/>
            <person name="Li X."/>
            <person name="Hao Y."/>
            <person name="Zhou Z."/>
            <person name="Zhan Y."/>
            <person name="Yu H."/>
            <person name="Teng C."/>
            <person name="Yan Y."/>
            <person name="Ping S."/>
            <person name="Wang Y."/>
            <person name="Lin M."/>
        </authorList>
    </citation>
    <scope>NUCLEOTIDE SEQUENCE [LARGE SCALE GENOMIC DNA]</scope>
    <source>
        <strain evidence="10">DSM 21396 / JCM 16679 / CGMCC 1.7299 / I-0</strain>
        <plasmid evidence="9">P1</plasmid>
    </source>
</reference>
<dbReference type="PROSITE" id="PS00138">
    <property type="entry name" value="SUBTILASE_SER"/>
    <property type="match status" value="1"/>
</dbReference>
<evidence type="ECO:0000259" key="8">
    <source>
        <dbReference type="Pfam" id="PF00082"/>
    </source>
</evidence>
<dbReference type="KEGG" id="dgo:DGo_PA0167"/>
<organism evidence="9 10">
    <name type="scientific">Deinococcus gobiensis (strain DSM 21396 / JCM 16679 / CGMCC 1.7299 / I-0)</name>
    <dbReference type="NCBI Taxonomy" id="745776"/>
    <lineage>
        <taxon>Bacteria</taxon>
        <taxon>Thermotogati</taxon>
        <taxon>Deinococcota</taxon>
        <taxon>Deinococci</taxon>
        <taxon>Deinococcales</taxon>
        <taxon>Deinococcaceae</taxon>
        <taxon>Deinococcus</taxon>
    </lineage>
</organism>
<keyword evidence="7" id="KW-0732">Signal</keyword>
<dbReference type="PROSITE" id="PS00136">
    <property type="entry name" value="SUBTILASE_ASP"/>
    <property type="match status" value="1"/>
</dbReference>
<dbReference type="OrthoDB" id="9790784at2"/>
<dbReference type="Pfam" id="PF00082">
    <property type="entry name" value="Peptidase_S8"/>
    <property type="match status" value="1"/>
</dbReference>
<dbReference type="PANTHER" id="PTHR43399:SF4">
    <property type="entry name" value="CELL WALL-ASSOCIATED PROTEASE"/>
    <property type="match status" value="1"/>
</dbReference>
<evidence type="ECO:0000256" key="4">
    <source>
        <dbReference type="ARBA" id="ARBA00022825"/>
    </source>
</evidence>
<feature type="signal peptide" evidence="7">
    <location>
        <begin position="1"/>
        <end position="23"/>
    </location>
</feature>
<dbReference type="SUPFAM" id="SSF52743">
    <property type="entry name" value="Subtilisin-like"/>
    <property type="match status" value="1"/>
</dbReference>
<sequence length="434" mass="44161">MTHRLPAAFALLTLSLLSACSTANVPAQTAQAPVRYESVVSVPLQAGDTRESLAHAVGGEVLAWNAGGCATGDVNDCTALIGFNPKLGSASVISALGGRKAKVEANKNVFRGGDKITAVANGGAAIWAVGGAAIWAVGQYNPISQNNALWQQVKLEQAQQMATHLGEGVTVAVIDSGIDLQHPAFQGALSDASTWHDFYAGDDVPQEEGVAGEGAYGHGTNVAGIILQVAPKAKIMPLRVLGADGSGDVASVAQAIRWAVEKGAKVINLSLGSTENSPAVQIAIDWATAQDVLVVAAAGNENKDHITYPAANATHGVAAPNLLSVGSVDPQDLKSSFSNYSAALEIVGPGEHVYAPAPDGRMASWSGTSMAAPMTAGGLALALGETLKVPVRSLTGAMAQTADDIYGGEANAAYTGLLGKGRLNLAAFLGQTIR</sequence>
<dbReference type="GO" id="GO:0006508">
    <property type="term" value="P:proteolysis"/>
    <property type="evidence" value="ECO:0007669"/>
    <property type="project" value="UniProtKB-KW"/>
</dbReference>
<dbReference type="GO" id="GO:0004252">
    <property type="term" value="F:serine-type endopeptidase activity"/>
    <property type="evidence" value="ECO:0007669"/>
    <property type="project" value="UniProtKB-UniRule"/>
</dbReference>
<dbReference type="Gene3D" id="3.40.50.200">
    <property type="entry name" value="Peptidase S8/S53 domain"/>
    <property type="match status" value="1"/>
</dbReference>
<evidence type="ECO:0000313" key="10">
    <source>
        <dbReference type="Proteomes" id="UP000007575"/>
    </source>
</evidence>
<dbReference type="PATRIC" id="fig|745776.4.peg.3203"/>
<evidence type="ECO:0000256" key="3">
    <source>
        <dbReference type="ARBA" id="ARBA00022801"/>
    </source>
</evidence>
<feature type="active site" description="Charge relay system" evidence="5">
    <location>
        <position position="369"/>
    </location>
</feature>
<evidence type="ECO:0000256" key="1">
    <source>
        <dbReference type="ARBA" id="ARBA00011073"/>
    </source>
</evidence>
<dbReference type="PRINTS" id="PR00723">
    <property type="entry name" value="SUBTILISIN"/>
</dbReference>
<protein>
    <submittedName>
        <fullName evidence="9">Peptidase S8, subtilisin</fullName>
    </submittedName>
</protein>
<dbReference type="Proteomes" id="UP000007575">
    <property type="component" value="Plasmid P1"/>
</dbReference>
<name>H8H134_DEIGI</name>
<evidence type="ECO:0000256" key="7">
    <source>
        <dbReference type="SAM" id="SignalP"/>
    </source>
</evidence>
<dbReference type="HOGENOM" id="CLU_011263_0_0_0"/>
<dbReference type="EMBL" id="CP002192">
    <property type="protein sequence ID" value="AFD27053.1"/>
    <property type="molecule type" value="Genomic_DNA"/>
</dbReference>
<dbReference type="InterPro" id="IPR036852">
    <property type="entry name" value="Peptidase_S8/S53_dom_sf"/>
</dbReference>
<dbReference type="InterPro" id="IPR000209">
    <property type="entry name" value="Peptidase_S8/S53_dom"/>
</dbReference>
<proteinExistence type="inferred from homology"/>
<gene>
    <name evidence="9" type="ordered locus">DGo_PA0167</name>
</gene>
<evidence type="ECO:0000256" key="6">
    <source>
        <dbReference type="RuleBase" id="RU003355"/>
    </source>
</evidence>
<keyword evidence="4 5" id="KW-0720">Serine protease</keyword>
<dbReference type="PROSITE" id="PS51892">
    <property type="entry name" value="SUBTILASE"/>
    <property type="match status" value="1"/>
</dbReference>
<geneLocation type="plasmid" evidence="9 10">
    <name>P1</name>
</geneLocation>
<feature type="active site" description="Charge relay system" evidence="5">
    <location>
        <position position="175"/>
    </location>
</feature>
<keyword evidence="2 5" id="KW-0645">Protease</keyword>
<keyword evidence="10" id="KW-1185">Reference proteome</keyword>